<proteinExistence type="predicted"/>
<evidence type="ECO:0000313" key="2">
    <source>
        <dbReference type="EMBL" id="AOK20137.1"/>
    </source>
</evidence>
<evidence type="ECO:0008006" key="4">
    <source>
        <dbReference type="Google" id="ProtNLM"/>
    </source>
</evidence>
<organism evidence="2 3">
    <name type="scientific">Burkholderia cepacia</name>
    <name type="common">Pseudomonas cepacia</name>
    <dbReference type="NCBI Taxonomy" id="292"/>
    <lineage>
        <taxon>Bacteria</taxon>
        <taxon>Pseudomonadati</taxon>
        <taxon>Pseudomonadota</taxon>
        <taxon>Betaproteobacteria</taxon>
        <taxon>Burkholderiales</taxon>
        <taxon>Burkholderiaceae</taxon>
        <taxon>Burkholderia</taxon>
        <taxon>Burkholderia cepacia complex</taxon>
    </lineage>
</organism>
<evidence type="ECO:0000313" key="3">
    <source>
        <dbReference type="Proteomes" id="UP000094776"/>
    </source>
</evidence>
<evidence type="ECO:0000256" key="1">
    <source>
        <dbReference type="SAM" id="SignalP"/>
    </source>
</evidence>
<name>A0A1B4Q1U4_BURCE</name>
<gene>
    <name evidence="2" type="ORF">WT26_30585</name>
</gene>
<dbReference type="EMBL" id="CP013444">
    <property type="protein sequence ID" value="AOK20137.1"/>
    <property type="molecule type" value="Genomic_DNA"/>
</dbReference>
<sequence>MNTKSLLAVLLAVLYSSAASAQEGGHDTCVVLPPARFTVADVGDAGDYPKDGWLGLLPNRNHWELAPARVRFEPVQGYDEVVDVTSDQDKSIVLLHCELLKAGKVETATMPFANNERTIEPHAKPLRIGFHGHQYDLRYTASGSVTAEGDGKRSILHDFGGSTPPFRASLIWAGDIDRDGGLDFLMEFESDIGANFCLFTSGRARERELVGRAGCMEVSG</sequence>
<dbReference type="AlphaFoldDB" id="A0A1B4Q1U4"/>
<protein>
    <recommendedName>
        <fullName evidence="4">VCBS repeat-containing protein</fullName>
    </recommendedName>
</protein>
<keyword evidence="1" id="KW-0732">Signal</keyword>
<dbReference type="Proteomes" id="UP000094776">
    <property type="component" value="Chromosome 2"/>
</dbReference>
<accession>A0A1B4Q1U4</accession>
<dbReference type="RefSeq" id="WP_069274690.1">
    <property type="nucleotide sequence ID" value="NZ_CP013444.1"/>
</dbReference>
<feature type="signal peptide" evidence="1">
    <location>
        <begin position="1"/>
        <end position="21"/>
    </location>
</feature>
<reference evidence="2 3" key="1">
    <citation type="submission" date="2015-12" db="EMBL/GenBank/DDBJ databases">
        <title>Diversity of Burkholderia near neighbor genomes.</title>
        <authorList>
            <person name="Sahl J."/>
            <person name="Wagner D."/>
            <person name="Keim P."/>
        </authorList>
    </citation>
    <scope>NUCLEOTIDE SEQUENCE [LARGE SCALE GENOMIC DNA]</scope>
    <source>
        <strain evidence="2 3">MSMB1184WGS</strain>
    </source>
</reference>
<feature type="chain" id="PRO_5008567768" description="VCBS repeat-containing protein" evidence="1">
    <location>
        <begin position="22"/>
        <end position="220"/>
    </location>
</feature>